<dbReference type="AlphaFoldDB" id="M7TI85"/>
<keyword evidence="3 5" id="KW-0472">Membrane</keyword>
<dbReference type="InterPro" id="IPR028143">
    <property type="entry name" value="Get2/sif1"/>
</dbReference>
<dbReference type="STRING" id="1287681.M7TI85"/>
<evidence type="ECO:0000313" key="7">
    <source>
        <dbReference type="Proteomes" id="UP000012174"/>
    </source>
</evidence>
<feature type="transmembrane region" description="Helical" evidence="5">
    <location>
        <begin position="236"/>
        <end position="254"/>
    </location>
</feature>
<gene>
    <name evidence="6" type="ORF">UCREL1_6544</name>
</gene>
<feature type="transmembrane region" description="Helical" evidence="5">
    <location>
        <begin position="340"/>
        <end position="364"/>
    </location>
</feature>
<name>M7TI85_EUTLA</name>
<evidence type="ECO:0000256" key="1">
    <source>
        <dbReference type="ARBA" id="ARBA00022692"/>
    </source>
</evidence>
<accession>M7TI85</accession>
<dbReference type="EMBL" id="KB706647">
    <property type="protein sequence ID" value="EMR66460.1"/>
    <property type="molecule type" value="Genomic_DNA"/>
</dbReference>
<feature type="transmembrane region" description="Helical" evidence="5">
    <location>
        <begin position="289"/>
        <end position="308"/>
    </location>
</feature>
<evidence type="ECO:0000256" key="2">
    <source>
        <dbReference type="ARBA" id="ARBA00022989"/>
    </source>
</evidence>
<feature type="compositionally biased region" description="Low complexity" evidence="4">
    <location>
        <begin position="66"/>
        <end position="76"/>
    </location>
</feature>
<dbReference type="eggNOG" id="ENOG502S1RY">
    <property type="taxonomic scope" value="Eukaryota"/>
</dbReference>
<dbReference type="PANTHER" id="PTHR28263:SF1">
    <property type="entry name" value="GOLGI TO ER TRAFFIC PROTEIN 2"/>
    <property type="match status" value="1"/>
</dbReference>
<evidence type="ECO:0000256" key="3">
    <source>
        <dbReference type="ARBA" id="ARBA00023136"/>
    </source>
</evidence>
<dbReference type="OrthoDB" id="5393181at2759"/>
<protein>
    <submittedName>
        <fullName evidence="6">Putative sad1 interacting factor 1 protein</fullName>
    </submittedName>
</protein>
<reference evidence="7" key="1">
    <citation type="journal article" date="2013" name="Genome Announc.">
        <title>Draft genome sequence of the grapevine dieback fungus Eutypa lata UCR-EL1.</title>
        <authorList>
            <person name="Blanco-Ulate B."/>
            <person name="Rolshausen P.E."/>
            <person name="Cantu D."/>
        </authorList>
    </citation>
    <scope>NUCLEOTIDE SEQUENCE [LARGE SCALE GENOMIC DNA]</scope>
    <source>
        <strain evidence="7">UCR-EL1</strain>
    </source>
</reference>
<evidence type="ECO:0000256" key="5">
    <source>
        <dbReference type="SAM" id="Phobius"/>
    </source>
</evidence>
<feature type="compositionally biased region" description="Pro residues" evidence="4">
    <location>
        <begin position="52"/>
        <end position="65"/>
    </location>
</feature>
<dbReference type="HOGENOM" id="CLU_819228_0_0_1"/>
<dbReference type="PANTHER" id="PTHR28263">
    <property type="entry name" value="GOLGI TO ER TRAFFIC PROTEIN 2"/>
    <property type="match status" value="1"/>
</dbReference>
<evidence type="ECO:0000256" key="4">
    <source>
        <dbReference type="SAM" id="MobiDB-lite"/>
    </source>
</evidence>
<keyword evidence="1 5" id="KW-0812">Transmembrane</keyword>
<evidence type="ECO:0000313" key="6">
    <source>
        <dbReference type="EMBL" id="EMR66460.1"/>
    </source>
</evidence>
<dbReference type="KEGG" id="ela:UCREL1_6544"/>
<sequence>MTEPVQSPEDVAAARAAEQARLRKERREAKIRAGGAARLNKITGLGGGVQRDPPPSQSQSPPPSQPSATPAPAAAQNHEDPEEVDISKHYYEPGTTARQPSAAADSTGPSSNISEDQLRQMMLGLDNPAQNPFLGGAGIGVGPRSQQRQQPPSPVPGMEGMEEDPMMKMLSQMMAGGGMPMPGGGPGGGPGGANPFAGTGMENLFAGLGGGSAGMPPGMSPMQQAQHTATDKTANLWRILHAIFAVGLGLYVALTTTFTGTKTEREDSAIASTSNGEEDVAAIEHTRAYFFYLFTSIEAVLLTTRYFLDQSRPPPTGILWSVSGFLPGPFQAYMKHGLRYFQIFSTVRGDALVCVFVLGVCCWLRS</sequence>
<keyword evidence="2 5" id="KW-1133">Transmembrane helix</keyword>
<feature type="region of interest" description="Disordered" evidence="4">
    <location>
        <begin position="1"/>
        <end position="113"/>
    </location>
</feature>
<feature type="region of interest" description="Disordered" evidence="4">
    <location>
        <begin position="129"/>
        <end position="162"/>
    </location>
</feature>
<proteinExistence type="predicted"/>
<dbReference type="OMA" id="MRYGQIF"/>
<feature type="compositionally biased region" description="Basic and acidic residues" evidence="4">
    <location>
        <begin position="18"/>
        <end position="31"/>
    </location>
</feature>
<dbReference type="GO" id="GO:0006890">
    <property type="term" value="P:retrograde vesicle-mediated transport, Golgi to endoplasmic reticulum"/>
    <property type="evidence" value="ECO:0007669"/>
    <property type="project" value="TreeGrafter"/>
</dbReference>
<dbReference type="Pfam" id="PF08690">
    <property type="entry name" value="GET2"/>
    <property type="match status" value="1"/>
</dbReference>
<dbReference type="Proteomes" id="UP000012174">
    <property type="component" value="Unassembled WGS sequence"/>
</dbReference>
<keyword evidence="7" id="KW-1185">Reference proteome</keyword>
<organism evidence="6 7">
    <name type="scientific">Eutypa lata (strain UCR-EL1)</name>
    <name type="common">Grapevine dieback disease fungus</name>
    <name type="synonym">Eutypa armeniacae</name>
    <dbReference type="NCBI Taxonomy" id="1287681"/>
    <lineage>
        <taxon>Eukaryota</taxon>
        <taxon>Fungi</taxon>
        <taxon>Dikarya</taxon>
        <taxon>Ascomycota</taxon>
        <taxon>Pezizomycotina</taxon>
        <taxon>Sordariomycetes</taxon>
        <taxon>Xylariomycetidae</taxon>
        <taxon>Xylariales</taxon>
        <taxon>Diatrypaceae</taxon>
        <taxon>Eutypa</taxon>
    </lineage>
</organism>